<dbReference type="Proteomes" id="UP000042997">
    <property type="component" value="Unassembled WGS sequence"/>
</dbReference>
<dbReference type="RefSeq" id="WP_017681239.1">
    <property type="nucleotide sequence ID" value="NZ_CP023714.1"/>
</dbReference>
<dbReference type="AlphaFoldDB" id="A0A098BHU5"/>
<protein>
    <submittedName>
        <fullName evidence="1">Putative integral membrane protein</fullName>
    </submittedName>
</protein>
<sequence>MPVGMTGSQMEILYSGTESATWLDGPAELLGRQLSRLADTPVGAVLHGTPVGHPLHPALVTVPIGAWTAAVAFDALRQPEAARRLIGLGLLATPPTVLAGWVDWVHTDTVQRRVGLIHAVVNGTGAALMALSYRRRRRGRTPGAVTLNAPGAVALNAPGAVALSAAGAALIGLGGLLGGHLAYSLGANVRPAEVPNAPAYDPVLAGSPDGTA</sequence>
<dbReference type="Pfam" id="PF09990">
    <property type="entry name" value="DUF2231"/>
    <property type="match status" value="1"/>
</dbReference>
<proteinExistence type="predicted"/>
<name>A0A098BHU5_9NOCA</name>
<dbReference type="InterPro" id="IPR019251">
    <property type="entry name" value="DUF2231_TM"/>
</dbReference>
<evidence type="ECO:0000313" key="1">
    <source>
        <dbReference type="EMBL" id="CDZ87792.1"/>
    </source>
</evidence>
<accession>A0A098BHU5</accession>
<evidence type="ECO:0000313" key="2">
    <source>
        <dbReference type="Proteomes" id="UP000042997"/>
    </source>
</evidence>
<organism evidence="1 2">
    <name type="scientific">Rhodococcus ruber</name>
    <dbReference type="NCBI Taxonomy" id="1830"/>
    <lineage>
        <taxon>Bacteria</taxon>
        <taxon>Bacillati</taxon>
        <taxon>Actinomycetota</taxon>
        <taxon>Actinomycetes</taxon>
        <taxon>Mycobacteriales</taxon>
        <taxon>Nocardiaceae</taxon>
        <taxon>Rhodococcus</taxon>
    </lineage>
</organism>
<dbReference type="KEGG" id="rrz:CS378_09125"/>
<dbReference type="EMBL" id="CCSD01000045">
    <property type="protein sequence ID" value="CDZ87792.1"/>
    <property type="molecule type" value="Genomic_DNA"/>
</dbReference>
<dbReference type="OrthoDB" id="147178at2"/>
<gene>
    <name evidence="1" type="ORF">RHRU231_350009</name>
</gene>
<reference evidence="1 2" key="1">
    <citation type="journal article" date="2014" name="Genome Announc.">
        <title>Draft Genome Sequence of Propane- and Butane-Oxidizing Actinobacterium Rhodococcus ruber IEGM 231.</title>
        <authorList>
            <person name="Ivshina I.B."/>
            <person name="Kuyukina M.S."/>
            <person name="Krivoruchko A.V."/>
            <person name="Barbe V."/>
            <person name="Fischer C."/>
        </authorList>
    </citation>
    <scope>NUCLEOTIDE SEQUENCE [LARGE SCALE GENOMIC DNA]</scope>
</reference>
<dbReference type="eggNOG" id="COG4244">
    <property type="taxonomic scope" value="Bacteria"/>
</dbReference>